<keyword evidence="9" id="KW-0833">Ubl conjugation pathway</keyword>
<feature type="domain" description="B box-type" evidence="14">
    <location>
        <begin position="42"/>
        <end position="83"/>
    </location>
</feature>
<dbReference type="EMBL" id="JANPWB010000010">
    <property type="protein sequence ID" value="KAJ1146553.1"/>
    <property type="molecule type" value="Genomic_DNA"/>
</dbReference>
<dbReference type="GO" id="GO:0008270">
    <property type="term" value="F:zinc ion binding"/>
    <property type="evidence" value="ECO:0007669"/>
    <property type="project" value="UniProtKB-KW"/>
</dbReference>
<dbReference type="SUPFAM" id="SSF57845">
    <property type="entry name" value="B-box zinc-binding domain"/>
    <property type="match status" value="1"/>
</dbReference>
<dbReference type="InterPro" id="IPR050143">
    <property type="entry name" value="TRIM/RBCC"/>
</dbReference>
<keyword evidence="16" id="KW-1185">Reference proteome</keyword>
<protein>
    <recommendedName>
        <fullName evidence="5">RING-type E3 ubiquitin transferase</fullName>
        <ecNumber evidence="5">2.3.2.27</ecNumber>
    </recommendedName>
</protein>
<dbReference type="GO" id="GO:0061630">
    <property type="term" value="F:ubiquitin protein ligase activity"/>
    <property type="evidence" value="ECO:0007669"/>
    <property type="project" value="UniProtKB-EC"/>
</dbReference>
<keyword evidence="8 12" id="KW-0863">Zinc-finger</keyword>
<evidence type="ECO:0000256" key="8">
    <source>
        <dbReference type="ARBA" id="ARBA00022771"/>
    </source>
</evidence>
<dbReference type="GO" id="GO:0005737">
    <property type="term" value="C:cytoplasm"/>
    <property type="evidence" value="ECO:0007669"/>
    <property type="project" value="UniProtKB-SubCell"/>
</dbReference>
<comment type="subcellular location">
    <subcellularLocation>
        <location evidence="2">Cytoplasm</location>
    </subcellularLocation>
</comment>
<comment type="caution">
    <text evidence="15">The sequence shown here is derived from an EMBL/GenBank/DDBJ whole genome shotgun (WGS) entry which is preliminary data.</text>
</comment>
<keyword evidence="11 13" id="KW-0175">Coiled coil</keyword>
<keyword evidence="7" id="KW-0808">Transferase</keyword>
<dbReference type="InterPro" id="IPR000315">
    <property type="entry name" value="Znf_B-box"/>
</dbReference>
<comment type="catalytic activity">
    <reaction evidence="1">
        <text>S-ubiquitinyl-[E2 ubiquitin-conjugating enzyme]-L-cysteine + [acceptor protein]-L-lysine = [E2 ubiquitin-conjugating enzyme]-L-cysteine + N(6)-ubiquitinyl-[acceptor protein]-L-lysine.</text>
        <dbReference type="EC" id="2.3.2.27"/>
    </reaction>
</comment>
<reference evidence="15" key="1">
    <citation type="journal article" date="2022" name="bioRxiv">
        <title>Sequencing and chromosome-scale assembly of the giantPleurodeles waltlgenome.</title>
        <authorList>
            <person name="Brown T."/>
            <person name="Elewa A."/>
            <person name="Iarovenko S."/>
            <person name="Subramanian E."/>
            <person name="Araus A.J."/>
            <person name="Petzold A."/>
            <person name="Susuki M."/>
            <person name="Suzuki K.-i.T."/>
            <person name="Hayashi T."/>
            <person name="Toyoda A."/>
            <person name="Oliveira C."/>
            <person name="Osipova E."/>
            <person name="Leigh N.D."/>
            <person name="Simon A."/>
            <person name="Yun M.H."/>
        </authorList>
    </citation>
    <scope>NUCLEOTIDE SEQUENCE</scope>
    <source>
        <strain evidence="15">20211129_DDA</strain>
        <tissue evidence="15">Liver</tissue>
    </source>
</reference>
<sequence length="231" mass="27216">METSPVLSAEQHLLGKTSGPTDNWETWWKLQNSFICPPVKPQEQNLCEKHEEKLRLFCAEDQRMICVVCRESKEHKTHSASPVEEAAEEYKVKLQEWLRSLRKEEEYKLKSKVKEEEQYKATKDRLRTEKKKLESEFEKLQQLLKENEKTLNEKLEKMEKKINMVENANITKLTNQITSLKALITEIEKKCEASAWELLKDVGSTLSRCNNVKLQCLEMVKSYKGKYNQVY</sequence>
<name>A0AAV7R723_PLEWA</name>
<dbReference type="EC" id="2.3.2.27" evidence="5"/>
<evidence type="ECO:0000256" key="10">
    <source>
        <dbReference type="ARBA" id="ARBA00022833"/>
    </source>
</evidence>
<dbReference type="CDD" id="cd19762">
    <property type="entry name" value="Bbox2_TRIM7-like"/>
    <property type="match status" value="1"/>
</dbReference>
<evidence type="ECO:0000256" key="4">
    <source>
        <dbReference type="ARBA" id="ARBA00008518"/>
    </source>
</evidence>
<evidence type="ECO:0000313" key="16">
    <source>
        <dbReference type="Proteomes" id="UP001066276"/>
    </source>
</evidence>
<keyword evidence="6" id="KW-0963">Cytoplasm</keyword>
<keyword evidence="10" id="KW-0862">Zinc</keyword>
<evidence type="ECO:0000256" key="2">
    <source>
        <dbReference type="ARBA" id="ARBA00004496"/>
    </source>
</evidence>
<comment type="similarity">
    <text evidence="4">Belongs to the TRIM/RBCC family.</text>
</comment>
<evidence type="ECO:0000256" key="13">
    <source>
        <dbReference type="SAM" id="Coils"/>
    </source>
</evidence>
<dbReference type="Pfam" id="PF00643">
    <property type="entry name" value="zf-B_box"/>
    <property type="match status" value="1"/>
</dbReference>
<dbReference type="AlphaFoldDB" id="A0AAV7R723"/>
<evidence type="ECO:0000256" key="1">
    <source>
        <dbReference type="ARBA" id="ARBA00000900"/>
    </source>
</evidence>
<dbReference type="PROSITE" id="PS50119">
    <property type="entry name" value="ZF_BBOX"/>
    <property type="match status" value="1"/>
</dbReference>
<comment type="pathway">
    <text evidence="3">Protein modification; protein ubiquitination.</text>
</comment>
<evidence type="ECO:0000259" key="14">
    <source>
        <dbReference type="PROSITE" id="PS50119"/>
    </source>
</evidence>
<evidence type="ECO:0000256" key="11">
    <source>
        <dbReference type="ARBA" id="ARBA00023054"/>
    </source>
</evidence>
<evidence type="ECO:0000256" key="12">
    <source>
        <dbReference type="PROSITE-ProRule" id="PRU00024"/>
    </source>
</evidence>
<organism evidence="15 16">
    <name type="scientific">Pleurodeles waltl</name>
    <name type="common">Iberian ribbed newt</name>
    <dbReference type="NCBI Taxonomy" id="8319"/>
    <lineage>
        <taxon>Eukaryota</taxon>
        <taxon>Metazoa</taxon>
        <taxon>Chordata</taxon>
        <taxon>Craniata</taxon>
        <taxon>Vertebrata</taxon>
        <taxon>Euteleostomi</taxon>
        <taxon>Amphibia</taxon>
        <taxon>Batrachia</taxon>
        <taxon>Caudata</taxon>
        <taxon>Salamandroidea</taxon>
        <taxon>Salamandridae</taxon>
        <taxon>Pleurodelinae</taxon>
        <taxon>Pleurodeles</taxon>
    </lineage>
</organism>
<evidence type="ECO:0000256" key="7">
    <source>
        <dbReference type="ARBA" id="ARBA00022679"/>
    </source>
</evidence>
<evidence type="ECO:0000256" key="9">
    <source>
        <dbReference type="ARBA" id="ARBA00022786"/>
    </source>
</evidence>
<gene>
    <name evidence="15" type="ORF">NDU88_012821</name>
</gene>
<dbReference type="PANTHER" id="PTHR24103">
    <property type="entry name" value="E3 UBIQUITIN-PROTEIN LIGASE TRIM"/>
    <property type="match status" value="1"/>
</dbReference>
<dbReference type="SMART" id="SM00336">
    <property type="entry name" value="BBOX"/>
    <property type="match status" value="1"/>
</dbReference>
<evidence type="ECO:0000313" key="15">
    <source>
        <dbReference type="EMBL" id="KAJ1146553.1"/>
    </source>
</evidence>
<dbReference type="PRINTS" id="PR01406">
    <property type="entry name" value="BBOXZNFINGER"/>
</dbReference>
<dbReference type="InterPro" id="IPR020457">
    <property type="entry name" value="Znf_B-box_chordata"/>
</dbReference>
<dbReference type="Proteomes" id="UP001066276">
    <property type="component" value="Chromosome 6"/>
</dbReference>
<evidence type="ECO:0000256" key="3">
    <source>
        <dbReference type="ARBA" id="ARBA00004906"/>
    </source>
</evidence>
<keyword evidence="8 12" id="KW-0479">Metal-binding</keyword>
<proteinExistence type="inferred from homology"/>
<accession>A0AAV7R723</accession>
<feature type="coiled-coil region" evidence="13">
    <location>
        <begin position="109"/>
        <end position="190"/>
    </location>
</feature>
<evidence type="ECO:0000256" key="6">
    <source>
        <dbReference type="ARBA" id="ARBA00022490"/>
    </source>
</evidence>
<evidence type="ECO:0000256" key="5">
    <source>
        <dbReference type="ARBA" id="ARBA00012483"/>
    </source>
</evidence>
<dbReference type="Gene3D" id="3.30.160.60">
    <property type="entry name" value="Classic Zinc Finger"/>
    <property type="match status" value="1"/>
</dbReference>